<sequence>MDKEESFIISGSGKINLTNNSVYKKISSNNQRKTIKVSLQTKAEIEELKRFLRMGFNYEVIQFLIDNYVHEHLNLQQQKRFHENSDF</sequence>
<proteinExistence type="predicted"/>
<protein>
    <submittedName>
        <fullName evidence="1">Uncharacterized protein</fullName>
    </submittedName>
</protein>
<dbReference type="Proteomes" id="UP000033558">
    <property type="component" value="Plasmid pBin4p1"/>
</dbReference>
<dbReference type="AlphaFoldDB" id="A0A0F4LNA4"/>
<organism evidence="1 2">
    <name type="scientific">Bombilactobacillus mellifer</name>
    <dbReference type="NCBI Taxonomy" id="1218492"/>
    <lineage>
        <taxon>Bacteria</taxon>
        <taxon>Bacillati</taxon>
        <taxon>Bacillota</taxon>
        <taxon>Bacilli</taxon>
        <taxon>Lactobacillales</taxon>
        <taxon>Lactobacillaceae</taxon>
        <taxon>Bombilactobacillus</taxon>
    </lineage>
</organism>
<evidence type="ECO:0000313" key="2">
    <source>
        <dbReference type="Proteomes" id="UP000033558"/>
    </source>
</evidence>
<geneLocation type="plasmid" evidence="1 2">
    <name>pBin4p1</name>
</geneLocation>
<dbReference type="HOGENOM" id="CLU_2479440_0_0_9"/>
<accession>A0A0F4LNA4</accession>
<keyword evidence="2" id="KW-1185">Reference proteome</keyword>
<dbReference type="OrthoDB" id="2339781at2"/>
<dbReference type="RefSeq" id="WP_052725277.1">
    <property type="nucleotide sequence ID" value="NZ_JBHSZT010000002.1"/>
</dbReference>
<comment type="caution">
    <text evidence="1">The sequence shown here is derived from an EMBL/GenBank/DDBJ whole genome shotgun (WGS) entry which is preliminary data.</text>
</comment>
<keyword evidence="1" id="KW-0614">Plasmid</keyword>
<dbReference type="PATRIC" id="fig|1218492.5.peg.31"/>
<name>A0A0F4LNA4_9LACO</name>
<evidence type="ECO:0000313" key="1">
    <source>
        <dbReference type="EMBL" id="KJY59744.1"/>
    </source>
</evidence>
<dbReference type="EMBL" id="JXJQ01000021">
    <property type="protein sequence ID" value="KJY59744.1"/>
    <property type="molecule type" value="Genomic_DNA"/>
</dbReference>
<reference evidence="1" key="1">
    <citation type="submission" date="2015-01" db="EMBL/GenBank/DDBJ databases">
        <title>Comparative genomics of the lactic acid bacteria isolated from the honey bee gut.</title>
        <authorList>
            <person name="Ellegaard K.M."/>
            <person name="Tamarit D."/>
            <person name="Javelind E."/>
            <person name="Olofsson T."/>
            <person name="Andersson S.G."/>
            <person name="Vasquez A."/>
        </authorList>
    </citation>
    <scope>NUCLEOTIDE SEQUENCE [LARGE SCALE GENOMIC DNA]</scope>
    <source>
        <strain evidence="1">Bin4</strain>
        <plasmid evidence="1">pBin4p1</plasmid>
    </source>
</reference>
<gene>
    <name evidence="1" type="ORF">JG30_12400</name>
</gene>